<reference evidence="1" key="1">
    <citation type="submission" date="2023-04" db="EMBL/GenBank/DDBJ databases">
        <title>Black Yeasts Isolated from many extreme environments.</title>
        <authorList>
            <person name="Coleine C."/>
            <person name="Stajich J.E."/>
            <person name="Selbmann L."/>
        </authorList>
    </citation>
    <scope>NUCLEOTIDE SEQUENCE</scope>
    <source>
        <strain evidence="1">CCFEE 5312</strain>
    </source>
</reference>
<dbReference type="Proteomes" id="UP001271007">
    <property type="component" value="Unassembled WGS sequence"/>
</dbReference>
<gene>
    <name evidence="1" type="primary">ATF1</name>
    <name evidence="1" type="ORF">LTR09_008431</name>
</gene>
<dbReference type="EMBL" id="JAWDJX010000033">
    <property type="protein sequence ID" value="KAK3050282.1"/>
    <property type="molecule type" value="Genomic_DNA"/>
</dbReference>
<comment type="caution">
    <text evidence="1">The sequence shown here is derived from an EMBL/GenBank/DDBJ whole genome shotgun (WGS) entry which is preliminary data.</text>
</comment>
<evidence type="ECO:0000313" key="2">
    <source>
        <dbReference type="Proteomes" id="UP001271007"/>
    </source>
</evidence>
<dbReference type="InterPro" id="IPR023213">
    <property type="entry name" value="CAT-like_dom_sf"/>
</dbReference>
<dbReference type="AlphaFoldDB" id="A0AAJ0DI15"/>
<dbReference type="InterPro" id="IPR052058">
    <property type="entry name" value="Alcohol_O-acetyltransferase"/>
</dbReference>
<organism evidence="1 2">
    <name type="scientific">Extremus antarcticus</name>
    <dbReference type="NCBI Taxonomy" id="702011"/>
    <lineage>
        <taxon>Eukaryota</taxon>
        <taxon>Fungi</taxon>
        <taxon>Dikarya</taxon>
        <taxon>Ascomycota</taxon>
        <taxon>Pezizomycotina</taxon>
        <taxon>Dothideomycetes</taxon>
        <taxon>Dothideomycetidae</taxon>
        <taxon>Mycosphaerellales</taxon>
        <taxon>Extremaceae</taxon>
        <taxon>Extremus</taxon>
    </lineage>
</organism>
<dbReference type="GO" id="GO:0008080">
    <property type="term" value="F:N-acetyltransferase activity"/>
    <property type="evidence" value="ECO:0007669"/>
    <property type="project" value="TreeGrafter"/>
</dbReference>
<dbReference type="InterPro" id="IPR010828">
    <property type="entry name" value="Atf2/Sli1-like"/>
</dbReference>
<dbReference type="SUPFAM" id="SSF52777">
    <property type="entry name" value="CoA-dependent acyltransferases"/>
    <property type="match status" value="1"/>
</dbReference>
<proteinExistence type="predicted"/>
<accession>A0AAJ0DI15</accession>
<name>A0AAJ0DI15_9PEZI</name>
<sequence length="466" mass="51078">MILHRVAKGDKANTSRYAIRLPGTDLEATFRQSLRDLIQATPALQVSIRGEDSKTSVFVRGGEMKVSDHLRWTKVGPGDETEPLLRTLEEQHGRAWPDVHRRPPWTVICTEFAPQSGPEDTDTTAEVEVTFAVHHAVADGLSTVVFHQQLLEALNRRLGDDNTGNADHLIMIEDEVILDPPVDKVISFELSWSFFLSTLWNEFGPRLPFSAALVPPWTGSVVATERNTVNIRLIELPSSAAAELLMRCKAEKATPTSLLHGIIAYSFSRQLPAEAAESFVAQTSISLRPYMRSDANAQNLIGGYCTSQSHPIAPSTVLALRSASSPIAQMPAEIEIIKLARTIKADLRQRLASLPKDDGNGLLPYVSDWRERWNKMLGQRRNVTWEVSNLGAIACKPTQGEVRCEINRVLLTQSANVGGPAMSVNVAGVKGGALAVTVCWQEGVIEVAVMEGLAEDLELWLGRLGS</sequence>
<dbReference type="PANTHER" id="PTHR28037">
    <property type="entry name" value="ALCOHOL O-ACETYLTRANSFERASE 1-RELATED"/>
    <property type="match status" value="1"/>
</dbReference>
<evidence type="ECO:0000313" key="1">
    <source>
        <dbReference type="EMBL" id="KAK3050282.1"/>
    </source>
</evidence>
<dbReference type="PANTHER" id="PTHR28037:SF1">
    <property type="entry name" value="ALCOHOL O-ACETYLTRANSFERASE 1-RELATED"/>
    <property type="match status" value="1"/>
</dbReference>
<protein>
    <submittedName>
        <fullName evidence="1">Alcohol acetyltransferase</fullName>
    </submittedName>
</protein>
<keyword evidence="2" id="KW-1185">Reference proteome</keyword>
<dbReference type="Gene3D" id="3.30.559.10">
    <property type="entry name" value="Chloramphenicol acetyltransferase-like domain"/>
    <property type="match status" value="1"/>
</dbReference>
<dbReference type="Pfam" id="PF07247">
    <property type="entry name" value="AATase"/>
    <property type="match status" value="1"/>
</dbReference>